<keyword evidence="5 6" id="KW-0804">Transcription</keyword>
<dbReference type="AlphaFoldDB" id="A0A926E638"/>
<evidence type="ECO:0000256" key="4">
    <source>
        <dbReference type="ARBA" id="ARBA00023125"/>
    </source>
</evidence>
<reference evidence="9" key="1">
    <citation type="submission" date="2020-08" db="EMBL/GenBank/DDBJ databases">
        <title>Genome public.</title>
        <authorList>
            <person name="Liu C."/>
            <person name="Sun Q."/>
        </authorList>
    </citation>
    <scope>NUCLEOTIDE SEQUENCE</scope>
    <source>
        <strain evidence="9">NSJ-33</strain>
    </source>
</reference>
<evidence type="ECO:0000256" key="3">
    <source>
        <dbReference type="ARBA" id="ARBA00023082"/>
    </source>
</evidence>
<evidence type="ECO:0000256" key="5">
    <source>
        <dbReference type="ARBA" id="ARBA00023163"/>
    </source>
</evidence>
<dbReference type="InterPro" id="IPR007627">
    <property type="entry name" value="RNA_pol_sigma70_r2"/>
</dbReference>
<keyword evidence="4 6" id="KW-0238">DNA-binding</keyword>
<dbReference type="InterPro" id="IPR013249">
    <property type="entry name" value="RNA_pol_sigma70_r4_t2"/>
</dbReference>
<dbReference type="PROSITE" id="PS01063">
    <property type="entry name" value="SIGMA70_ECF"/>
    <property type="match status" value="1"/>
</dbReference>
<feature type="domain" description="RNA polymerase sigma-70 region 2" evidence="7">
    <location>
        <begin position="8"/>
        <end position="74"/>
    </location>
</feature>
<evidence type="ECO:0000313" key="10">
    <source>
        <dbReference type="Proteomes" id="UP000610760"/>
    </source>
</evidence>
<dbReference type="InterPro" id="IPR036388">
    <property type="entry name" value="WH-like_DNA-bd_sf"/>
</dbReference>
<dbReference type="CDD" id="cd06171">
    <property type="entry name" value="Sigma70_r4"/>
    <property type="match status" value="1"/>
</dbReference>
<evidence type="ECO:0000259" key="7">
    <source>
        <dbReference type="Pfam" id="PF04542"/>
    </source>
</evidence>
<gene>
    <name evidence="9" type="ORF">H8710_08835</name>
</gene>
<evidence type="ECO:0000256" key="6">
    <source>
        <dbReference type="RuleBase" id="RU000716"/>
    </source>
</evidence>
<keyword evidence="2 6" id="KW-0805">Transcription regulation</keyword>
<dbReference type="InterPro" id="IPR013324">
    <property type="entry name" value="RNA_pol_sigma_r3/r4-like"/>
</dbReference>
<dbReference type="GO" id="GO:0003677">
    <property type="term" value="F:DNA binding"/>
    <property type="evidence" value="ECO:0007669"/>
    <property type="project" value="UniProtKB-KW"/>
</dbReference>
<dbReference type="Proteomes" id="UP000610760">
    <property type="component" value="Unassembled WGS sequence"/>
</dbReference>
<dbReference type="NCBIfam" id="TIGR02937">
    <property type="entry name" value="sigma70-ECF"/>
    <property type="match status" value="1"/>
</dbReference>
<dbReference type="GO" id="GO:0016987">
    <property type="term" value="F:sigma factor activity"/>
    <property type="evidence" value="ECO:0007669"/>
    <property type="project" value="UniProtKB-KW"/>
</dbReference>
<dbReference type="PANTHER" id="PTHR43133">
    <property type="entry name" value="RNA POLYMERASE ECF-TYPE SIGMA FACTO"/>
    <property type="match status" value="1"/>
</dbReference>
<sequence>MEELEQYITENQESFYRLAYTYVKDRDAALDVVQNAVLKALTHGDSLREPAYMKTWFYRILVNEGLNYIRKNKRLIPVDEFWEQQAPEVDIPGKLDVYAAVERLSPNLRTVVVLRFFEDMPLQEIAAVTGLNLSTVKTRLYHALKVLKKDIGQ</sequence>
<dbReference type="InterPro" id="IPR013325">
    <property type="entry name" value="RNA_pol_sigma_r2"/>
</dbReference>
<proteinExistence type="inferred from homology"/>
<evidence type="ECO:0000256" key="1">
    <source>
        <dbReference type="ARBA" id="ARBA00010641"/>
    </source>
</evidence>
<dbReference type="SUPFAM" id="SSF88946">
    <property type="entry name" value="Sigma2 domain of RNA polymerase sigma factors"/>
    <property type="match status" value="1"/>
</dbReference>
<comment type="caution">
    <text evidence="9">The sequence shown here is derived from an EMBL/GenBank/DDBJ whole genome shotgun (WGS) entry which is preliminary data.</text>
</comment>
<keyword evidence="3 6" id="KW-0731">Sigma factor</keyword>
<organism evidence="9 10">
    <name type="scientific">Fumia xinanensis</name>
    <dbReference type="NCBI Taxonomy" id="2763659"/>
    <lineage>
        <taxon>Bacteria</taxon>
        <taxon>Bacillati</taxon>
        <taxon>Bacillota</taxon>
        <taxon>Clostridia</taxon>
        <taxon>Eubacteriales</taxon>
        <taxon>Oscillospiraceae</taxon>
        <taxon>Fumia</taxon>
    </lineage>
</organism>
<name>A0A926E638_9FIRM</name>
<protein>
    <recommendedName>
        <fullName evidence="6">RNA polymerase sigma factor</fullName>
    </recommendedName>
</protein>
<evidence type="ECO:0000259" key="8">
    <source>
        <dbReference type="Pfam" id="PF08281"/>
    </source>
</evidence>
<dbReference type="SUPFAM" id="SSF88659">
    <property type="entry name" value="Sigma3 and sigma4 domains of RNA polymerase sigma factors"/>
    <property type="match status" value="1"/>
</dbReference>
<evidence type="ECO:0000256" key="2">
    <source>
        <dbReference type="ARBA" id="ARBA00023015"/>
    </source>
</evidence>
<dbReference type="EMBL" id="JACRSV010000002">
    <property type="protein sequence ID" value="MBC8560170.1"/>
    <property type="molecule type" value="Genomic_DNA"/>
</dbReference>
<dbReference type="Pfam" id="PF04542">
    <property type="entry name" value="Sigma70_r2"/>
    <property type="match status" value="1"/>
</dbReference>
<accession>A0A926E638</accession>
<dbReference type="RefSeq" id="WP_249295161.1">
    <property type="nucleotide sequence ID" value="NZ_JACRSV010000002.1"/>
</dbReference>
<dbReference type="Gene3D" id="1.10.10.10">
    <property type="entry name" value="Winged helix-like DNA-binding domain superfamily/Winged helix DNA-binding domain"/>
    <property type="match status" value="1"/>
</dbReference>
<dbReference type="GO" id="GO:0006352">
    <property type="term" value="P:DNA-templated transcription initiation"/>
    <property type="evidence" value="ECO:0007669"/>
    <property type="project" value="InterPro"/>
</dbReference>
<dbReference type="InterPro" id="IPR014284">
    <property type="entry name" value="RNA_pol_sigma-70_dom"/>
</dbReference>
<feature type="domain" description="RNA polymerase sigma factor 70 region 4 type 2" evidence="8">
    <location>
        <begin position="96"/>
        <end position="145"/>
    </location>
</feature>
<dbReference type="InterPro" id="IPR000838">
    <property type="entry name" value="RNA_pol_sigma70_ECF_CS"/>
</dbReference>
<comment type="similarity">
    <text evidence="1 6">Belongs to the sigma-70 factor family. ECF subfamily.</text>
</comment>
<dbReference type="GO" id="GO:0006950">
    <property type="term" value="P:response to stress"/>
    <property type="evidence" value="ECO:0007669"/>
    <property type="project" value="UniProtKB-ARBA"/>
</dbReference>
<dbReference type="Gene3D" id="1.10.1740.10">
    <property type="match status" value="1"/>
</dbReference>
<dbReference type="InterPro" id="IPR039425">
    <property type="entry name" value="RNA_pol_sigma-70-like"/>
</dbReference>
<dbReference type="PANTHER" id="PTHR43133:SF60">
    <property type="entry name" value="RNA POLYMERASE SIGMA FACTOR SIGV"/>
    <property type="match status" value="1"/>
</dbReference>
<dbReference type="Pfam" id="PF08281">
    <property type="entry name" value="Sigma70_r4_2"/>
    <property type="match status" value="1"/>
</dbReference>
<evidence type="ECO:0000313" key="9">
    <source>
        <dbReference type="EMBL" id="MBC8560170.1"/>
    </source>
</evidence>
<keyword evidence="10" id="KW-1185">Reference proteome</keyword>